<dbReference type="SMART" id="SM01321">
    <property type="entry name" value="Y1_Tnp"/>
    <property type="match status" value="1"/>
</dbReference>
<evidence type="ECO:0000256" key="1">
    <source>
        <dbReference type="SAM" id="MobiDB-lite"/>
    </source>
</evidence>
<accession>A0A6C2TX52</accession>
<dbReference type="GO" id="GO:0006313">
    <property type="term" value="P:DNA transposition"/>
    <property type="evidence" value="ECO:0007669"/>
    <property type="project" value="InterPro"/>
</dbReference>
<dbReference type="RefSeq" id="WP_136080131.1">
    <property type="nucleotide sequence ID" value="NZ_CAAHFG010000001.1"/>
</dbReference>
<organism evidence="3 4">
    <name type="scientific">Pontiella desulfatans</name>
    <dbReference type="NCBI Taxonomy" id="2750659"/>
    <lineage>
        <taxon>Bacteria</taxon>
        <taxon>Pseudomonadati</taxon>
        <taxon>Kiritimatiellota</taxon>
        <taxon>Kiritimatiellia</taxon>
        <taxon>Kiritimatiellales</taxon>
        <taxon>Pontiellaceae</taxon>
        <taxon>Pontiella</taxon>
    </lineage>
</organism>
<name>A0A6C2TX52_PONDE</name>
<dbReference type="InterPro" id="IPR036515">
    <property type="entry name" value="Transposase_17_sf"/>
</dbReference>
<feature type="domain" description="Transposase IS200-like" evidence="2">
    <location>
        <begin position="17"/>
        <end position="132"/>
    </location>
</feature>
<dbReference type="Proteomes" id="UP000366872">
    <property type="component" value="Unassembled WGS sequence"/>
</dbReference>
<proteinExistence type="predicted"/>
<reference evidence="3 4" key="1">
    <citation type="submission" date="2019-04" db="EMBL/GenBank/DDBJ databases">
        <authorList>
            <person name="Van Vliet M D."/>
        </authorList>
    </citation>
    <scope>NUCLEOTIDE SEQUENCE [LARGE SCALE GENOMIC DNA]</scope>
    <source>
        <strain evidence="3 4">F1</strain>
    </source>
</reference>
<dbReference type="PANTHER" id="PTHR36966:SF1">
    <property type="entry name" value="REP-ASSOCIATED TYROSINE TRANSPOSASE"/>
    <property type="match status" value="1"/>
</dbReference>
<dbReference type="SUPFAM" id="SSF143422">
    <property type="entry name" value="Transposase IS200-like"/>
    <property type="match status" value="1"/>
</dbReference>
<dbReference type="Pfam" id="PF01797">
    <property type="entry name" value="Y1_Tnp"/>
    <property type="match status" value="1"/>
</dbReference>
<protein>
    <recommendedName>
        <fullName evidence="2">Transposase IS200-like domain-containing protein</fullName>
    </recommendedName>
</protein>
<dbReference type="InterPro" id="IPR052715">
    <property type="entry name" value="RAYT_transposase"/>
</dbReference>
<evidence type="ECO:0000259" key="2">
    <source>
        <dbReference type="SMART" id="SM01321"/>
    </source>
</evidence>
<evidence type="ECO:0000313" key="3">
    <source>
        <dbReference type="EMBL" id="VGO12189.1"/>
    </source>
</evidence>
<dbReference type="AlphaFoldDB" id="A0A6C2TX52"/>
<dbReference type="PANTHER" id="PTHR36966">
    <property type="entry name" value="REP-ASSOCIATED TYROSINE TRANSPOSASE"/>
    <property type="match status" value="1"/>
</dbReference>
<feature type="region of interest" description="Disordered" evidence="1">
    <location>
        <begin position="176"/>
        <end position="195"/>
    </location>
</feature>
<gene>
    <name evidence="3" type="ORF">PDESU_00740</name>
</gene>
<dbReference type="Gene3D" id="3.30.70.1290">
    <property type="entry name" value="Transposase IS200-like"/>
    <property type="match status" value="1"/>
</dbReference>
<sequence>MPTHPKDWHHAPHHVFVPNTTYMVTAGTLHKQHLFRGNERLKLLEKTLFDVIKYRGWKIRAWALFSNHYHWIGISPQTGSIRKLIQHLHSESAKLLNQLDGYPGRKVWFQYWDKCLTFEKSYFSRLNYVTNNPVHHGLVPVANLYPFCSAGWNERNLATPEQRKIASFKFDQLNEPDEFKPTWEESGTEVPHSER</sequence>
<keyword evidence="4" id="KW-1185">Reference proteome</keyword>
<evidence type="ECO:0000313" key="4">
    <source>
        <dbReference type="Proteomes" id="UP000366872"/>
    </source>
</evidence>
<dbReference type="GO" id="GO:0004803">
    <property type="term" value="F:transposase activity"/>
    <property type="evidence" value="ECO:0007669"/>
    <property type="project" value="InterPro"/>
</dbReference>
<dbReference type="GO" id="GO:0043565">
    <property type="term" value="F:sequence-specific DNA binding"/>
    <property type="evidence" value="ECO:0007669"/>
    <property type="project" value="TreeGrafter"/>
</dbReference>
<dbReference type="InterPro" id="IPR002686">
    <property type="entry name" value="Transposase_17"/>
</dbReference>
<dbReference type="EMBL" id="CAAHFG010000001">
    <property type="protein sequence ID" value="VGO12189.1"/>
    <property type="molecule type" value="Genomic_DNA"/>
</dbReference>